<evidence type="ECO:0000256" key="1">
    <source>
        <dbReference type="SAM" id="MobiDB-lite"/>
    </source>
</evidence>
<organism evidence="2 3">
    <name type="scientific">Petrachloros mirabilis ULC683</name>
    <dbReference type="NCBI Taxonomy" id="2781853"/>
    <lineage>
        <taxon>Bacteria</taxon>
        <taxon>Bacillati</taxon>
        <taxon>Cyanobacteriota</taxon>
        <taxon>Cyanophyceae</taxon>
        <taxon>Synechococcales</taxon>
        <taxon>Petrachlorosaceae</taxon>
        <taxon>Petrachloros</taxon>
        <taxon>Petrachloros mirabilis</taxon>
    </lineage>
</organism>
<proteinExistence type="predicted"/>
<dbReference type="RefSeq" id="WP_161825376.1">
    <property type="nucleotide sequence ID" value="NZ_WVIC01000018.1"/>
</dbReference>
<feature type="compositionally biased region" description="Polar residues" evidence="1">
    <location>
        <begin position="157"/>
        <end position="171"/>
    </location>
</feature>
<accession>A0A8K1ZZE3</accession>
<dbReference type="EMBL" id="WVIC01000018">
    <property type="protein sequence ID" value="NCJ06898.1"/>
    <property type="molecule type" value="Genomic_DNA"/>
</dbReference>
<evidence type="ECO:0000313" key="2">
    <source>
        <dbReference type="EMBL" id="NCJ06898.1"/>
    </source>
</evidence>
<protein>
    <submittedName>
        <fullName evidence="2">Uncharacterized protein</fullName>
    </submittedName>
</protein>
<feature type="region of interest" description="Disordered" evidence="1">
    <location>
        <begin position="110"/>
        <end position="171"/>
    </location>
</feature>
<dbReference type="Proteomes" id="UP000607397">
    <property type="component" value="Unassembled WGS sequence"/>
</dbReference>
<gene>
    <name evidence="2" type="ORF">GS597_10335</name>
</gene>
<reference evidence="2" key="1">
    <citation type="submission" date="2019-12" db="EMBL/GenBank/DDBJ databases">
        <title>High-Quality draft genome sequences of three cyanobacteria isolated from the limestone walls of the Old Cathedral of Coimbra.</title>
        <authorList>
            <person name="Tiago I."/>
            <person name="Soares F."/>
            <person name="Portugal A."/>
        </authorList>
    </citation>
    <scope>NUCLEOTIDE SEQUENCE [LARGE SCALE GENOMIC DNA]</scope>
    <source>
        <strain evidence="2">C</strain>
    </source>
</reference>
<evidence type="ECO:0000313" key="3">
    <source>
        <dbReference type="Proteomes" id="UP000607397"/>
    </source>
</evidence>
<sequence length="315" mass="34231">MQPDRSSRFDLEILQSLPPEQLIAIVLQQQHTIGQPTLEPQEPGNMPKARVLRVSSPFKTPMGLLILGSAALHGLLLWIPLPMAPKPQSYSEQVEIPLVDLPAQEIPVPIPDGSAFMPPPVPKEVPNPQASVAKPPPTLQPTPAPKPLPAPQPQATVQDPAQPNPVPTQTEIQAERQDPAVNVSAPQPEPKPEPLAEIAGIPVFGEGQVIDGPTEVLDVSRAQNYLNRNGERHPHILGQFMVPTAANPEALLERYKSQLQENGFSVTPSGAYEGAPQYRLLPKNGESAKHITVESTSDQQAVLVTIWSRLPWQQE</sequence>
<feature type="compositionally biased region" description="Pro residues" evidence="1">
    <location>
        <begin position="134"/>
        <end position="152"/>
    </location>
</feature>
<dbReference type="AlphaFoldDB" id="A0A8K1ZZE3"/>
<comment type="caution">
    <text evidence="2">The sequence shown here is derived from an EMBL/GenBank/DDBJ whole genome shotgun (WGS) entry which is preliminary data.</text>
</comment>
<keyword evidence="3" id="KW-1185">Reference proteome</keyword>
<name>A0A8K1ZZE3_9CYAN</name>